<accession>A0AAU4K3L0</accession>
<keyword evidence="1" id="KW-1133">Transmembrane helix</keyword>
<sequence>MMAQEYRFGPGIAIGYGATAIAAVLLFVGLITGTTWLWVLALVLFVLTGLWWGGLRRQFFPHEGRSRNR</sequence>
<protein>
    <submittedName>
        <fullName evidence="2">Signal peptidase complex subunit 2</fullName>
    </submittedName>
</protein>
<dbReference type="KEGG" id="whr:OG579_02105"/>
<keyword evidence="1" id="KW-0472">Membrane</keyword>
<organism evidence="2 3">
    <name type="scientific">Williamsia herbipolensis</name>
    <dbReference type="NCBI Taxonomy" id="1603258"/>
    <lineage>
        <taxon>Bacteria</taxon>
        <taxon>Bacillati</taxon>
        <taxon>Actinomycetota</taxon>
        <taxon>Actinomycetes</taxon>
        <taxon>Mycobacteriales</taxon>
        <taxon>Nocardiaceae</taxon>
        <taxon>Williamsia</taxon>
    </lineage>
</organism>
<dbReference type="EMBL" id="CP108021">
    <property type="protein sequence ID" value="WUM20650.1"/>
    <property type="molecule type" value="Genomic_DNA"/>
</dbReference>
<dbReference type="AlphaFoldDB" id="A0AAU4K3L0"/>
<evidence type="ECO:0000313" key="3">
    <source>
        <dbReference type="Proteomes" id="UP001432128"/>
    </source>
</evidence>
<gene>
    <name evidence="2" type="ORF">OG579_02105</name>
</gene>
<evidence type="ECO:0000256" key="1">
    <source>
        <dbReference type="SAM" id="Phobius"/>
    </source>
</evidence>
<name>A0AAU4K3L0_9NOCA</name>
<evidence type="ECO:0000313" key="2">
    <source>
        <dbReference type="EMBL" id="WUM20650.1"/>
    </source>
</evidence>
<reference evidence="2 3" key="1">
    <citation type="submission" date="2022-10" db="EMBL/GenBank/DDBJ databases">
        <title>The complete genomes of actinobacterial strains from the NBC collection.</title>
        <authorList>
            <person name="Joergensen T.S."/>
            <person name="Alvarez Arevalo M."/>
            <person name="Sterndorff E.B."/>
            <person name="Faurdal D."/>
            <person name="Vuksanovic O."/>
            <person name="Mourched A.-S."/>
            <person name="Charusanti P."/>
            <person name="Shaw S."/>
            <person name="Blin K."/>
            <person name="Weber T."/>
        </authorList>
    </citation>
    <scope>NUCLEOTIDE SEQUENCE [LARGE SCALE GENOMIC DNA]</scope>
    <source>
        <strain evidence="2 3">NBC_00319</strain>
    </source>
</reference>
<dbReference type="Proteomes" id="UP001432128">
    <property type="component" value="Chromosome"/>
</dbReference>
<proteinExistence type="predicted"/>
<dbReference type="RefSeq" id="WP_328857898.1">
    <property type="nucleotide sequence ID" value="NZ_CP108021.1"/>
</dbReference>
<keyword evidence="3" id="KW-1185">Reference proteome</keyword>
<keyword evidence="1" id="KW-0812">Transmembrane</keyword>
<feature type="transmembrane region" description="Helical" evidence="1">
    <location>
        <begin position="12"/>
        <end position="31"/>
    </location>
</feature>
<feature type="transmembrane region" description="Helical" evidence="1">
    <location>
        <begin position="37"/>
        <end position="55"/>
    </location>
</feature>